<evidence type="ECO:0000259" key="11">
    <source>
        <dbReference type="PROSITE" id="PS51986"/>
    </source>
</evidence>
<dbReference type="PANTHER" id="PTHR20852">
    <property type="entry name" value="GLUTAMINE SYNTHETASE"/>
    <property type="match status" value="1"/>
</dbReference>
<comment type="similarity">
    <text evidence="1 7 8">Belongs to the glutamine synthetase family.</text>
</comment>
<dbReference type="GO" id="GO:0005524">
    <property type="term" value="F:ATP binding"/>
    <property type="evidence" value="ECO:0007669"/>
    <property type="project" value="UniProtKB-KW"/>
</dbReference>
<evidence type="ECO:0000256" key="7">
    <source>
        <dbReference type="PROSITE-ProRule" id="PRU01330"/>
    </source>
</evidence>
<organism evidence="13">
    <name type="scientific">Hemiselmis andersenii</name>
    <name type="common">Cryptophyte alga</name>
    <dbReference type="NCBI Taxonomy" id="464988"/>
    <lineage>
        <taxon>Eukaryota</taxon>
        <taxon>Cryptophyceae</taxon>
        <taxon>Cryptomonadales</taxon>
        <taxon>Hemiselmidaceae</taxon>
        <taxon>Hemiselmis</taxon>
    </lineage>
</organism>
<dbReference type="SMART" id="SM01230">
    <property type="entry name" value="Gln-synt_C"/>
    <property type="match status" value="1"/>
</dbReference>
<keyword evidence="4 9" id="KW-0547">Nucleotide-binding</keyword>
<gene>
    <name evidence="13" type="ORF">HAND00432_LOCUS1088</name>
</gene>
<evidence type="ECO:0000256" key="5">
    <source>
        <dbReference type="ARBA" id="ARBA00022840"/>
    </source>
</evidence>
<dbReference type="SUPFAM" id="SSF55931">
    <property type="entry name" value="Glutamine synthetase/guanido kinase"/>
    <property type="match status" value="1"/>
</dbReference>
<name>A0A6U2AVR2_HEMAN</name>
<evidence type="ECO:0000256" key="1">
    <source>
        <dbReference type="ARBA" id="ARBA00009897"/>
    </source>
</evidence>
<keyword evidence="3 9" id="KW-0436">Ligase</keyword>
<feature type="chain" id="PRO_5030159908" description="Glutamine synthetase" evidence="10">
    <location>
        <begin position="21"/>
        <end position="414"/>
    </location>
</feature>
<sequence>MFTYGKFGIAALAALGGAEAFLTSTPTLSSSKGARAAASRQQLRMAQLPLQQVTGQSSMATDVLDRYMSLDTGDQVQAEYVWLDAEQRARSKCRTLSKERAAGPAEKYPKWTYDGSSTEQAPGDDSEVIIVPRAKYRDPFRGGDHVIILCDTYDPEGNPLPTNTRAAAAERFEKDESAKPWYGLEQEYTLFNLDGVTPLGWPVGGFPGAQGPYYCGAGADRSYGRAVSEAHYRASLYAGLQISGTNAEVMPGQWEYQIGPAVGIEAADQLTISRYLLNRVCEDLGVIANIQPKPIKGPWNGAGMHINFSTEDTRKEGGLDVIKAMCEELGKKHDEHIAAYGEGNADRLTGDCETADINTFSYGIADRGCSIRIPRDTAAEGMGYLEDRRPASNVDPYVATSLIFETTSKATAKK</sequence>
<dbReference type="SUPFAM" id="SSF54368">
    <property type="entry name" value="Glutamine synthetase, N-terminal domain"/>
    <property type="match status" value="1"/>
</dbReference>
<dbReference type="InterPro" id="IPR008147">
    <property type="entry name" value="Gln_synt_N"/>
</dbReference>
<dbReference type="PROSITE" id="PS51987">
    <property type="entry name" value="GS_CATALYTIC"/>
    <property type="match status" value="1"/>
</dbReference>
<dbReference type="GO" id="GO:0004356">
    <property type="term" value="F:glutamine synthetase activity"/>
    <property type="evidence" value="ECO:0007669"/>
    <property type="project" value="UniProtKB-EC"/>
</dbReference>
<dbReference type="GO" id="GO:0006542">
    <property type="term" value="P:glutamine biosynthetic process"/>
    <property type="evidence" value="ECO:0007669"/>
    <property type="project" value="InterPro"/>
</dbReference>
<protein>
    <recommendedName>
        <fullName evidence="2 9">Glutamine synthetase</fullName>
        <ecNumber evidence="2 9">6.3.1.2</ecNumber>
    </recommendedName>
</protein>
<feature type="signal peptide" evidence="10">
    <location>
        <begin position="1"/>
        <end position="20"/>
    </location>
</feature>
<dbReference type="EMBL" id="HBFX01001808">
    <property type="protein sequence ID" value="CAD8946570.1"/>
    <property type="molecule type" value="Transcribed_RNA"/>
</dbReference>
<dbReference type="PROSITE" id="PS00181">
    <property type="entry name" value="GLNA_ATP"/>
    <property type="match status" value="1"/>
</dbReference>
<evidence type="ECO:0000259" key="12">
    <source>
        <dbReference type="PROSITE" id="PS51987"/>
    </source>
</evidence>
<dbReference type="FunFam" id="3.30.590.10:FF:000004">
    <property type="entry name" value="Glutamine synthetase"/>
    <property type="match status" value="1"/>
</dbReference>
<dbReference type="InterPro" id="IPR050292">
    <property type="entry name" value="Glutamine_Synthetase"/>
</dbReference>
<keyword evidence="10" id="KW-0732">Signal</keyword>
<dbReference type="InterPro" id="IPR027302">
    <property type="entry name" value="Gln_synth_N_conserv_site"/>
</dbReference>
<evidence type="ECO:0000256" key="10">
    <source>
        <dbReference type="SAM" id="SignalP"/>
    </source>
</evidence>
<evidence type="ECO:0000256" key="2">
    <source>
        <dbReference type="ARBA" id="ARBA00012937"/>
    </source>
</evidence>
<dbReference type="Gene3D" id="3.30.590.10">
    <property type="entry name" value="Glutamine synthetase/guanido kinase, catalytic domain"/>
    <property type="match status" value="1"/>
</dbReference>
<dbReference type="Pfam" id="PF00120">
    <property type="entry name" value="Gln-synt_C"/>
    <property type="match status" value="1"/>
</dbReference>
<evidence type="ECO:0000256" key="9">
    <source>
        <dbReference type="RuleBase" id="RU004356"/>
    </source>
</evidence>
<feature type="domain" description="GS beta-grasp" evidence="11">
    <location>
        <begin position="76"/>
        <end position="157"/>
    </location>
</feature>
<dbReference type="Gene3D" id="3.10.20.70">
    <property type="entry name" value="Glutamine synthetase, N-terminal domain"/>
    <property type="match status" value="1"/>
</dbReference>
<dbReference type="PROSITE" id="PS51986">
    <property type="entry name" value="GS_BETA_GRASP"/>
    <property type="match status" value="1"/>
</dbReference>
<dbReference type="GO" id="GO:0005737">
    <property type="term" value="C:cytoplasm"/>
    <property type="evidence" value="ECO:0007669"/>
    <property type="project" value="TreeGrafter"/>
</dbReference>
<evidence type="ECO:0000256" key="6">
    <source>
        <dbReference type="ARBA" id="ARBA00049436"/>
    </source>
</evidence>
<dbReference type="InterPro" id="IPR008146">
    <property type="entry name" value="Gln_synth_cat_dom"/>
</dbReference>
<evidence type="ECO:0000256" key="8">
    <source>
        <dbReference type="RuleBase" id="RU000384"/>
    </source>
</evidence>
<dbReference type="AlphaFoldDB" id="A0A6U2AVR2"/>
<reference evidence="13" key="1">
    <citation type="submission" date="2021-01" db="EMBL/GenBank/DDBJ databases">
        <authorList>
            <person name="Corre E."/>
            <person name="Pelletier E."/>
            <person name="Niang G."/>
            <person name="Scheremetjew M."/>
            <person name="Finn R."/>
            <person name="Kale V."/>
            <person name="Holt S."/>
            <person name="Cochrane G."/>
            <person name="Meng A."/>
            <person name="Brown T."/>
            <person name="Cohen L."/>
        </authorList>
    </citation>
    <scope>NUCLEOTIDE SEQUENCE</scope>
    <source>
        <strain evidence="13">CCMP644</strain>
    </source>
</reference>
<dbReference type="InterPro" id="IPR027303">
    <property type="entry name" value="Gln_synth_gly_rich_site"/>
</dbReference>
<evidence type="ECO:0000313" key="13">
    <source>
        <dbReference type="EMBL" id="CAD8946570.1"/>
    </source>
</evidence>
<dbReference type="EC" id="6.3.1.2" evidence="2 9"/>
<dbReference type="InterPro" id="IPR014746">
    <property type="entry name" value="Gln_synth/guanido_kin_cat_dom"/>
</dbReference>
<evidence type="ECO:0000256" key="3">
    <source>
        <dbReference type="ARBA" id="ARBA00022598"/>
    </source>
</evidence>
<dbReference type="PANTHER" id="PTHR20852:SF57">
    <property type="entry name" value="GLUTAMINE SYNTHETASE 2 CYTOPLASMIC"/>
    <property type="match status" value="1"/>
</dbReference>
<dbReference type="PROSITE" id="PS00180">
    <property type="entry name" value="GLNA_1"/>
    <property type="match status" value="1"/>
</dbReference>
<dbReference type="InterPro" id="IPR036651">
    <property type="entry name" value="Gln_synt_N_sf"/>
</dbReference>
<comment type="catalytic activity">
    <reaction evidence="6 9">
        <text>L-glutamate + NH4(+) + ATP = L-glutamine + ADP + phosphate + H(+)</text>
        <dbReference type="Rhea" id="RHEA:16169"/>
        <dbReference type="ChEBI" id="CHEBI:15378"/>
        <dbReference type="ChEBI" id="CHEBI:28938"/>
        <dbReference type="ChEBI" id="CHEBI:29985"/>
        <dbReference type="ChEBI" id="CHEBI:30616"/>
        <dbReference type="ChEBI" id="CHEBI:43474"/>
        <dbReference type="ChEBI" id="CHEBI:58359"/>
        <dbReference type="ChEBI" id="CHEBI:456216"/>
        <dbReference type="EC" id="6.3.1.2"/>
    </reaction>
</comment>
<accession>A0A6U2AVR2</accession>
<evidence type="ECO:0000256" key="4">
    <source>
        <dbReference type="ARBA" id="ARBA00022741"/>
    </source>
</evidence>
<proteinExistence type="inferred from homology"/>
<keyword evidence="5 9" id="KW-0067">ATP-binding</keyword>
<feature type="domain" description="GS catalytic" evidence="12">
    <location>
        <begin position="161"/>
        <end position="414"/>
    </location>
</feature>